<proteinExistence type="predicted"/>
<accession>A0ABS5E9W5</accession>
<dbReference type="InterPro" id="IPR008638">
    <property type="entry name" value="FhaB/CdiA-like_TPS"/>
</dbReference>
<dbReference type="SMART" id="SM00912">
    <property type="entry name" value="Haemagg_act"/>
    <property type="match status" value="1"/>
</dbReference>
<organism evidence="5 6">
    <name type="scientific">Neokomagataea anthophila</name>
    <dbReference type="NCBI Taxonomy" id="2826925"/>
    <lineage>
        <taxon>Bacteria</taxon>
        <taxon>Pseudomonadati</taxon>
        <taxon>Pseudomonadota</taxon>
        <taxon>Alphaproteobacteria</taxon>
        <taxon>Acetobacterales</taxon>
        <taxon>Acetobacteraceae</taxon>
        <taxon>Neokomagataea</taxon>
    </lineage>
</organism>
<evidence type="ECO:0000256" key="1">
    <source>
        <dbReference type="ARBA" id="ARBA00004613"/>
    </source>
</evidence>
<reference evidence="5 6" key="1">
    <citation type="submission" date="2021-04" db="EMBL/GenBank/DDBJ databases">
        <title>The complete genome sequence of Neokomagataea sp. TBRC 2177.</title>
        <authorList>
            <person name="Charoenyingcharoen P."/>
            <person name="Yukphan P."/>
        </authorList>
    </citation>
    <scope>NUCLEOTIDE SEQUENCE [LARGE SCALE GENOMIC DNA]</scope>
    <source>
        <strain evidence="5 6">TBRC 2177</strain>
    </source>
</reference>
<comment type="subcellular location">
    <subcellularLocation>
        <location evidence="1">Secreted</location>
    </subcellularLocation>
</comment>
<keyword evidence="2" id="KW-0964">Secreted</keyword>
<evidence type="ECO:0000256" key="3">
    <source>
        <dbReference type="ARBA" id="ARBA00022729"/>
    </source>
</evidence>
<name>A0ABS5E9W5_9PROT</name>
<dbReference type="InterPro" id="IPR050909">
    <property type="entry name" value="Bact_Autotransporter_VF"/>
</dbReference>
<feature type="domain" description="Filamentous haemagglutinin FhaB/tRNA nuclease CdiA-like TPS" evidence="4">
    <location>
        <begin position="22"/>
        <end position="134"/>
    </location>
</feature>
<dbReference type="Pfam" id="PF05860">
    <property type="entry name" value="TPS"/>
    <property type="match status" value="1"/>
</dbReference>
<protein>
    <submittedName>
        <fullName evidence="5">Filamentous hemagglutinin N-terminal domain-containing protein</fullName>
    </submittedName>
</protein>
<evidence type="ECO:0000313" key="5">
    <source>
        <dbReference type="EMBL" id="MBR0560702.1"/>
    </source>
</evidence>
<evidence type="ECO:0000259" key="4">
    <source>
        <dbReference type="SMART" id="SM00912"/>
    </source>
</evidence>
<dbReference type="Gene3D" id="2.160.20.10">
    <property type="entry name" value="Single-stranded right-handed beta-helix, Pectin lyase-like"/>
    <property type="match status" value="1"/>
</dbReference>
<dbReference type="PANTHER" id="PTHR12338">
    <property type="entry name" value="AUTOTRANSPORTER"/>
    <property type="match status" value="1"/>
</dbReference>
<keyword evidence="3" id="KW-0732">Signal</keyword>
<dbReference type="SUPFAM" id="SSF51126">
    <property type="entry name" value="Pectin lyase-like"/>
    <property type="match status" value="1"/>
</dbReference>
<comment type="caution">
    <text evidence="5">The sequence shown here is derived from an EMBL/GenBank/DDBJ whole genome shotgun (WGS) entry which is preliminary data.</text>
</comment>
<dbReference type="EMBL" id="JAGRQH010000015">
    <property type="protein sequence ID" value="MBR0560702.1"/>
    <property type="molecule type" value="Genomic_DNA"/>
</dbReference>
<gene>
    <name evidence="5" type="ORF">KB213_11640</name>
</gene>
<sequence length="174" mass="17323">MRLLKALFWGGFSALTPVVAWGQSLPVGGHYTAGSGVISSVNGGVTIHQESTRGIIDWHSFSIGNGRVVQFNNGTGATLNRVTGEQATAIQGRLGATGSVFLINPNGVVIGQNGQVITGGSFVDGSAVPSGKNGGHITVGVNGLGGGHLAYSTKVEAGASLRASGKGNGQGGVI</sequence>
<dbReference type="InterPro" id="IPR011050">
    <property type="entry name" value="Pectin_lyase_fold/virulence"/>
</dbReference>
<dbReference type="Proteomes" id="UP000677812">
    <property type="component" value="Unassembled WGS sequence"/>
</dbReference>
<keyword evidence="6" id="KW-1185">Reference proteome</keyword>
<dbReference type="InterPro" id="IPR012334">
    <property type="entry name" value="Pectin_lyas_fold"/>
</dbReference>
<dbReference type="NCBIfam" id="TIGR01901">
    <property type="entry name" value="adhes_NPXG"/>
    <property type="match status" value="1"/>
</dbReference>
<evidence type="ECO:0000256" key="2">
    <source>
        <dbReference type="ARBA" id="ARBA00022525"/>
    </source>
</evidence>
<dbReference type="PANTHER" id="PTHR12338:SF8">
    <property type="entry name" value="HEME_HEMOPEXIN-BINDING PROTEIN"/>
    <property type="match status" value="1"/>
</dbReference>
<dbReference type="RefSeq" id="WP_211683332.1">
    <property type="nucleotide sequence ID" value="NZ_JAGRQH010000015.1"/>
</dbReference>
<evidence type="ECO:0000313" key="6">
    <source>
        <dbReference type="Proteomes" id="UP000677812"/>
    </source>
</evidence>